<dbReference type="AlphaFoldDB" id="A0A2T3AC31"/>
<feature type="region of interest" description="Disordered" evidence="2">
    <location>
        <begin position="43"/>
        <end position="154"/>
    </location>
</feature>
<dbReference type="SUPFAM" id="SSF57667">
    <property type="entry name" value="beta-beta-alpha zinc fingers"/>
    <property type="match status" value="1"/>
</dbReference>
<keyword evidence="1" id="KW-0862">Zinc</keyword>
<dbReference type="PROSITE" id="PS00028">
    <property type="entry name" value="ZINC_FINGER_C2H2_1"/>
    <property type="match status" value="2"/>
</dbReference>
<feature type="region of interest" description="Disordered" evidence="2">
    <location>
        <begin position="351"/>
        <end position="437"/>
    </location>
</feature>
<dbReference type="Gene3D" id="3.30.160.60">
    <property type="entry name" value="Classic Zinc Finger"/>
    <property type="match status" value="1"/>
</dbReference>
<feature type="compositionally biased region" description="Low complexity" evidence="2">
    <location>
        <begin position="107"/>
        <end position="137"/>
    </location>
</feature>
<dbReference type="InParanoid" id="A0A2T3AC31"/>
<feature type="compositionally biased region" description="Low complexity" evidence="2">
    <location>
        <begin position="77"/>
        <end position="90"/>
    </location>
</feature>
<feature type="compositionally biased region" description="Basic and acidic residues" evidence="2">
    <location>
        <begin position="580"/>
        <end position="592"/>
    </location>
</feature>
<keyword evidence="1" id="KW-0863">Zinc-finger</keyword>
<feature type="domain" description="C2H2-type" evidence="3">
    <location>
        <begin position="186"/>
        <end position="209"/>
    </location>
</feature>
<proteinExistence type="predicted"/>
<dbReference type="InterPro" id="IPR013087">
    <property type="entry name" value="Znf_C2H2_type"/>
</dbReference>
<organism evidence="4 5">
    <name type="scientific">Coniella lustricola</name>
    <dbReference type="NCBI Taxonomy" id="2025994"/>
    <lineage>
        <taxon>Eukaryota</taxon>
        <taxon>Fungi</taxon>
        <taxon>Dikarya</taxon>
        <taxon>Ascomycota</taxon>
        <taxon>Pezizomycotina</taxon>
        <taxon>Sordariomycetes</taxon>
        <taxon>Sordariomycetidae</taxon>
        <taxon>Diaporthales</taxon>
        <taxon>Schizoparmaceae</taxon>
        <taxon>Coniella</taxon>
    </lineage>
</organism>
<sequence>MDHSHDPARDSLALARQHVRALTDGGLSREALLRALLEQEEASNNLPPLSSQTLPAQMPSQPQLLKSSPLARTMSLSQSNSTSHWSVSTSGGAHEEGDRPSSSDQLSTSTGHSGSRTSYLSTNTTATSLSSRSSTLTQFPGPELQGSRPTSTSTRAYWCTSCDTEFKRKFDWKRHEDEFHERYKKYPCPDCNRVFWGANTFNQHHKTRHNCKTCPHADKVIKYTRKKRAWACGFCAAFLPSMDRYIDHIGLHYESGRTRAHWYHSNVIYGLLHQPGINPAWRDIIDSKFSHIPKDQQPRYGWDAKTTGRKQGFLENETAGNLQDLLEFFNPTKDDPAKVARMAFDFAELTPANQASGRSSLEVPNKSAPPPPPPAPKREKSTASSKRKPSGGVHKTSAPQELPLPPVLKERPLTQWPGLQQPDVPELPGTEPMPIRDADVHMSDYDASAVPQPLFAGTLSPPPHPPFQSHAAPTISISRSSEQSSFLAPPTPLPSTPSTPFPGSAMPRDTVVDLLSDYMTPAQLQGMVGAEVQQPQPHVPQGMSGQAPFGAYEDWNSICSTMVEDMSSPGHAGPALPLAPHERQQQAVRRSDFWAPQGDGPTAMYMEELQRCDMGSLPPSSIHEQDMGRRSDVWASSGGVDYEGMGYDEEIAPPPPSANWL</sequence>
<gene>
    <name evidence="4" type="ORF">BD289DRAFT_208780</name>
</gene>
<keyword evidence="5" id="KW-1185">Reference proteome</keyword>
<evidence type="ECO:0000256" key="2">
    <source>
        <dbReference type="SAM" id="MobiDB-lite"/>
    </source>
</evidence>
<dbReference type="GO" id="GO:0008270">
    <property type="term" value="F:zinc ion binding"/>
    <property type="evidence" value="ECO:0007669"/>
    <property type="project" value="UniProtKB-KW"/>
</dbReference>
<feature type="region of interest" description="Disordered" evidence="2">
    <location>
        <begin position="580"/>
        <end position="600"/>
    </location>
</feature>
<dbReference type="PROSITE" id="PS50157">
    <property type="entry name" value="ZINC_FINGER_C2H2_2"/>
    <property type="match status" value="2"/>
</dbReference>
<reference evidence="4 5" key="1">
    <citation type="journal article" date="2018" name="Mycol. Prog.">
        <title>Coniella lustricola, a new species from submerged detritus.</title>
        <authorList>
            <person name="Raudabaugh D.B."/>
            <person name="Iturriaga T."/>
            <person name="Carver A."/>
            <person name="Mondo S."/>
            <person name="Pangilinan J."/>
            <person name="Lipzen A."/>
            <person name="He G."/>
            <person name="Amirebrahimi M."/>
            <person name="Grigoriev I.V."/>
            <person name="Miller A.N."/>
        </authorList>
    </citation>
    <scope>NUCLEOTIDE SEQUENCE [LARGE SCALE GENOMIC DNA]</scope>
    <source>
        <strain evidence="4 5">B22-T-1</strain>
    </source>
</reference>
<evidence type="ECO:0000259" key="3">
    <source>
        <dbReference type="PROSITE" id="PS50157"/>
    </source>
</evidence>
<protein>
    <recommendedName>
        <fullName evidence="3">C2H2-type domain-containing protein</fullName>
    </recommendedName>
</protein>
<dbReference type="Proteomes" id="UP000241462">
    <property type="component" value="Unassembled WGS sequence"/>
</dbReference>
<feature type="compositionally biased region" description="Polar residues" evidence="2">
    <location>
        <begin position="44"/>
        <end position="66"/>
    </location>
</feature>
<dbReference type="InterPro" id="IPR036236">
    <property type="entry name" value="Znf_C2H2_sf"/>
</dbReference>
<evidence type="ECO:0000313" key="4">
    <source>
        <dbReference type="EMBL" id="PSR90740.1"/>
    </source>
</evidence>
<dbReference type="EMBL" id="KZ678416">
    <property type="protein sequence ID" value="PSR90740.1"/>
    <property type="molecule type" value="Genomic_DNA"/>
</dbReference>
<dbReference type="STRING" id="2025994.A0A2T3AC31"/>
<evidence type="ECO:0000313" key="5">
    <source>
        <dbReference type="Proteomes" id="UP000241462"/>
    </source>
</evidence>
<name>A0A2T3AC31_9PEZI</name>
<feature type="compositionally biased region" description="Pro residues" evidence="2">
    <location>
        <begin position="489"/>
        <end position="500"/>
    </location>
</feature>
<dbReference type="OrthoDB" id="654211at2759"/>
<feature type="region of interest" description="Disordered" evidence="2">
    <location>
        <begin position="452"/>
        <end position="504"/>
    </location>
</feature>
<keyword evidence="1" id="KW-0479">Metal-binding</keyword>
<feature type="region of interest" description="Disordered" evidence="2">
    <location>
        <begin position="642"/>
        <end position="661"/>
    </location>
</feature>
<feature type="domain" description="C2H2-type" evidence="3">
    <location>
        <begin position="157"/>
        <end position="185"/>
    </location>
</feature>
<feature type="compositionally biased region" description="Pro residues" evidence="2">
    <location>
        <begin position="652"/>
        <end position="661"/>
    </location>
</feature>
<feature type="compositionally biased region" description="Low complexity" evidence="2">
    <location>
        <begin position="476"/>
        <end position="488"/>
    </location>
</feature>
<dbReference type="SMART" id="SM00355">
    <property type="entry name" value="ZnF_C2H2"/>
    <property type="match status" value="3"/>
</dbReference>
<evidence type="ECO:0000256" key="1">
    <source>
        <dbReference type="PROSITE-ProRule" id="PRU00042"/>
    </source>
</evidence>
<accession>A0A2T3AC31</accession>